<name>A0A4C1SQB4_EUMVA</name>
<accession>A0A4C1SQB4</accession>
<dbReference type="Proteomes" id="UP000299102">
    <property type="component" value="Unassembled WGS sequence"/>
</dbReference>
<keyword evidence="3" id="KW-1185">Reference proteome</keyword>
<dbReference type="OrthoDB" id="10057854at2759"/>
<dbReference type="EMBL" id="BGZK01000013">
    <property type="protein sequence ID" value="GBP04349.1"/>
    <property type="molecule type" value="Genomic_DNA"/>
</dbReference>
<sequence>MIENKERLAKNRKKNAVSRSHESLLARNERLSQMRNYIRSQLLSQESQNERINQLNRIHERSVCKSTEERQHLLDAIRNRLTNDTPEQRQRRLDVINERIRTELPSRCTQTPAAVRERNYKMLSVENEEQRQNRLANMRETQRRNRFLGKDEFYICH</sequence>
<dbReference type="AlphaFoldDB" id="A0A4C1SQB4"/>
<gene>
    <name evidence="2" type="ORF">EVAR_6549_1</name>
</gene>
<organism evidence="2 3">
    <name type="scientific">Eumeta variegata</name>
    <name type="common">Bagworm moth</name>
    <name type="synonym">Eumeta japonica</name>
    <dbReference type="NCBI Taxonomy" id="151549"/>
    <lineage>
        <taxon>Eukaryota</taxon>
        <taxon>Metazoa</taxon>
        <taxon>Ecdysozoa</taxon>
        <taxon>Arthropoda</taxon>
        <taxon>Hexapoda</taxon>
        <taxon>Insecta</taxon>
        <taxon>Pterygota</taxon>
        <taxon>Neoptera</taxon>
        <taxon>Endopterygota</taxon>
        <taxon>Lepidoptera</taxon>
        <taxon>Glossata</taxon>
        <taxon>Ditrysia</taxon>
        <taxon>Tineoidea</taxon>
        <taxon>Psychidae</taxon>
        <taxon>Oiketicinae</taxon>
        <taxon>Eumeta</taxon>
    </lineage>
</organism>
<proteinExistence type="predicted"/>
<protein>
    <submittedName>
        <fullName evidence="2">Uncharacterized protein</fullName>
    </submittedName>
</protein>
<feature type="region of interest" description="Disordered" evidence="1">
    <location>
        <begin position="1"/>
        <end position="24"/>
    </location>
</feature>
<reference evidence="2 3" key="1">
    <citation type="journal article" date="2019" name="Commun. Biol.">
        <title>The bagworm genome reveals a unique fibroin gene that provides high tensile strength.</title>
        <authorList>
            <person name="Kono N."/>
            <person name="Nakamura H."/>
            <person name="Ohtoshi R."/>
            <person name="Tomita M."/>
            <person name="Numata K."/>
            <person name="Arakawa K."/>
        </authorList>
    </citation>
    <scope>NUCLEOTIDE SEQUENCE [LARGE SCALE GENOMIC DNA]</scope>
</reference>
<evidence type="ECO:0000256" key="1">
    <source>
        <dbReference type="SAM" id="MobiDB-lite"/>
    </source>
</evidence>
<comment type="caution">
    <text evidence="2">The sequence shown here is derived from an EMBL/GenBank/DDBJ whole genome shotgun (WGS) entry which is preliminary data.</text>
</comment>
<evidence type="ECO:0000313" key="2">
    <source>
        <dbReference type="EMBL" id="GBP04349.1"/>
    </source>
</evidence>
<evidence type="ECO:0000313" key="3">
    <source>
        <dbReference type="Proteomes" id="UP000299102"/>
    </source>
</evidence>